<sequence length="727" mass="77983">MPNSRITRRMFIAGSGVAAVGVAFGAWKWRDAEQAPEPASALAPEAASVFSPVAWVSIASDNTVTIYSPAAEMGQGTMTSLPTVLAEEMEVDWSTVRVEQSPVNPGTFGNPGFGGAMVTGSSRTVRGYYLPLRLAGLQARRVMEQAAADIWGVPPTEVRAEKSTLIHESSNRRMTYGELAKVAKAPTTLPVVDKSMLKPMSAFTLIGKDVPRIDVPSKSDGSAIFGIDVRLPGMGWAAVKYAEVQGEKPLSVDSTEAEAVSGVKKVITLPYGVAVVADSFVTAKKARDLLVVTWSHDAPGRSYDSDEVMTEYVARAKQMTEAGTTWNKRGDAQAAINGAARTFTATYRSTHMAQMTLEPMNCTAWVQGDKIEIWAPSQIPSGVLGVAIQSGFKPENVKVNITLLGGGYGRRAEVDFAIDAVLIAKQMPDTPIQVIWTREDDFQRSKPRPMTAQHLSAGLDADGRIVGWRHRVTSEGATIRLAPALYDATGGKDPTVMKGSENVYDIPNQLAEHLPEKRGIDVGYWRGVGPSYTKFAAETLLDEIAAHLKKDPLQYRLDMLRASPRAQAVLRRTAEMANYPASRGAGHALGLAFSDAYESFIAMVVDVSIAEGRIVVHEVWAAVDCGHAISPANIKTQIEGSALYGLSAALGEKLDYKGGQAQQQNLHSYPILRANGTPLVHVEVIPTDNPPEGIGEVGLPPLAPAVANALAQLTGRRLYTLPFPATV</sequence>
<dbReference type="InterPro" id="IPR000674">
    <property type="entry name" value="Ald_Oxase/Xan_DH_a/b"/>
</dbReference>
<dbReference type="InterPro" id="IPR008274">
    <property type="entry name" value="AldOxase/xan_DH_MoCoBD1"/>
</dbReference>
<reference evidence="2 3" key="1">
    <citation type="submission" date="2020-04" db="EMBL/GenBank/DDBJ databases">
        <authorList>
            <person name="De Canck E."/>
        </authorList>
    </citation>
    <scope>NUCLEOTIDE SEQUENCE [LARGE SCALE GENOMIC DNA]</scope>
    <source>
        <strain evidence="2 3">LMG 3441</strain>
    </source>
</reference>
<feature type="domain" description="Aldehyde oxidase/xanthine dehydrogenase a/b hammerhead" evidence="1">
    <location>
        <begin position="220"/>
        <end position="298"/>
    </location>
</feature>
<keyword evidence="3" id="KW-1185">Reference proteome</keyword>
<dbReference type="SUPFAM" id="SSF54665">
    <property type="entry name" value="CO dehydrogenase molybdoprotein N-domain-like"/>
    <property type="match status" value="1"/>
</dbReference>
<dbReference type="Gene3D" id="3.90.1170.50">
    <property type="entry name" value="Aldehyde oxidase/xanthine dehydrogenase, a/b hammerhead"/>
    <property type="match status" value="1"/>
</dbReference>
<dbReference type="InterPro" id="IPR037165">
    <property type="entry name" value="AldOxase/xan_DH_Mopterin-bd_sf"/>
</dbReference>
<evidence type="ECO:0000259" key="1">
    <source>
        <dbReference type="SMART" id="SM01008"/>
    </source>
</evidence>
<dbReference type="RefSeq" id="WP_217483332.1">
    <property type="nucleotide sequence ID" value="NZ_CADIJQ010000001.1"/>
</dbReference>
<gene>
    <name evidence="2" type="primary">iorB</name>
    <name evidence="2" type="ORF">LMG3441_00764</name>
</gene>
<dbReference type="InterPro" id="IPR012368">
    <property type="entry name" value="OxRdtase_Mopterin-bd_su_IorB"/>
</dbReference>
<dbReference type="Pfam" id="PF20256">
    <property type="entry name" value="MoCoBD_2"/>
    <property type="match status" value="2"/>
</dbReference>
<dbReference type="PROSITE" id="PS51318">
    <property type="entry name" value="TAT"/>
    <property type="match status" value="1"/>
</dbReference>
<dbReference type="InterPro" id="IPR006311">
    <property type="entry name" value="TAT_signal"/>
</dbReference>
<dbReference type="Proteomes" id="UP000494269">
    <property type="component" value="Unassembled WGS sequence"/>
</dbReference>
<dbReference type="AlphaFoldDB" id="A0A6S6Z9P9"/>
<keyword evidence="2" id="KW-0560">Oxidoreductase</keyword>
<dbReference type="Gene3D" id="3.30.365.10">
    <property type="entry name" value="Aldehyde oxidase/xanthine dehydrogenase, molybdopterin binding domain"/>
    <property type="match status" value="4"/>
</dbReference>
<accession>A0A6S6Z9P9</accession>
<dbReference type="GO" id="GO:0047121">
    <property type="term" value="F:isoquinoline 1-oxidoreductase activity"/>
    <property type="evidence" value="ECO:0007669"/>
    <property type="project" value="UniProtKB-EC"/>
</dbReference>
<dbReference type="InterPro" id="IPR036856">
    <property type="entry name" value="Ald_Oxase/Xan_DH_a/b_sf"/>
</dbReference>
<dbReference type="SMART" id="SM01008">
    <property type="entry name" value="Ald_Xan_dh_C"/>
    <property type="match status" value="1"/>
</dbReference>
<evidence type="ECO:0000313" key="2">
    <source>
        <dbReference type="EMBL" id="CAB3664969.1"/>
    </source>
</evidence>
<dbReference type="Pfam" id="PF02738">
    <property type="entry name" value="MoCoBD_1"/>
    <property type="match status" value="1"/>
</dbReference>
<name>A0A6S6Z9P9_9BURK</name>
<dbReference type="PANTHER" id="PTHR47495:SF2">
    <property type="entry name" value="ALDEHYDE DEHYDROGENASE"/>
    <property type="match status" value="1"/>
</dbReference>
<dbReference type="PIRSF" id="PIRSF036389">
    <property type="entry name" value="IOR_B"/>
    <property type="match status" value="1"/>
</dbReference>
<evidence type="ECO:0000313" key="3">
    <source>
        <dbReference type="Proteomes" id="UP000494269"/>
    </source>
</evidence>
<dbReference type="EC" id="1.3.99.16" evidence="2"/>
<proteinExistence type="predicted"/>
<dbReference type="PANTHER" id="PTHR47495">
    <property type="entry name" value="ALDEHYDE DEHYDROGENASE"/>
    <property type="match status" value="1"/>
</dbReference>
<dbReference type="SUPFAM" id="SSF56003">
    <property type="entry name" value="Molybdenum cofactor-binding domain"/>
    <property type="match status" value="2"/>
</dbReference>
<dbReference type="EMBL" id="CADIJQ010000001">
    <property type="protein sequence ID" value="CAB3664969.1"/>
    <property type="molecule type" value="Genomic_DNA"/>
</dbReference>
<protein>
    <submittedName>
        <fullName evidence="2">Isoquinoline 1-oxidoreductase subunit beta</fullName>
        <ecNumber evidence="2">1.3.99.16</ecNumber>
    </submittedName>
</protein>
<organism evidence="2 3">
    <name type="scientific">Achromobacter kerstersii</name>
    <dbReference type="NCBI Taxonomy" id="1353890"/>
    <lineage>
        <taxon>Bacteria</taxon>
        <taxon>Pseudomonadati</taxon>
        <taxon>Pseudomonadota</taxon>
        <taxon>Betaproteobacteria</taxon>
        <taxon>Burkholderiales</taxon>
        <taxon>Alcaligenaceae</taxon>
        <taxon>Achromobacter</taxon>
    </lineage>
</organism>
<dbReference type="InterPro" id="IPR052516">
    <property type="entry name" value="N-heterocyclic_Hydroxylase"/>
</dbReference>
<dbReference type="InterPro" id="IPR046867">
    <property type="entry name" value="AldOxase/xan_DH_MoCoBD2"/>
</dbReference>